<organism evidence="1 2">
    <name type="scientific">Aldrovandia affinis</name>
    <dbReference type="NCBI Taxonomy" id="143900"/>
    <lineage>
        <taxon>Eukaryota</taxon>
        <taxon>Metazoa</taxon>
        <taxon>Chordata</taxon>
        <taxon>Craniata</taxon>
        <taxon>Vertebrata</taxon>
        <taxon>Euteleostomi</taxon>
        <taxon>Actinopterygii</taxon>
        <taxon>Neopterygii</taxon>
        <taxon>Teleostei</taxon>
        <taxon>Notacanthiformes</taxon>
        <taxon>Halosauridae</taxon>
        <taxon>Aldrovandia</taxon>
    </lineage>
</organism>
<protein>
    <submittedName>
        <fullName evidence="1">Uncharacterized protein</fullName>
    </submittedName>
</protein>
<dbReference type="AlphaFoldDB" id="A0AAD7WQ51"/>
<dbReference type="EMBL" id="JAINUG010000049">
    <property type="protein sequence ID" value="KAJ8405311.1"/>
    <property type="molecule type" value="Genomic_DNA"/>
</dbReference>
<accession>A0AAD7WQ51</accession>
<dbReference type="Proteomes" id="UP001221898">
    <property type="component" value="Unassembled WGS sequence"/>
</dbReference>
<keyword evidence="2" id="KW-1185">Reference proteome</keyword>
<sequence length="128" mass="13832">MGRKPTWDSVNCSESLLSNFYGMALAVMNAFTVLKHLLPFVNILSFVSTQSGSAFQLRNLPLSAQTIRYVTSVGFAADISISSMISPSVALAVPSSISQAGREPLKWDHNCDRMIFNETITQGTVTGA</sequence>
<evidence type="ECO:0000313" key="2">
    <source>
        <dbReference type="Proteomes" id="UP001221898"/>
    </source>
</evidence>
<reference evidence="1" key="1">
    <citation type="journal article" date="2023" name="Science">
        <title>Genome structures resolve the early diversification of teleost fishes.</title>
        <authorList>
            <person name="Parey E."/>
            <person name="Louis A."/>
            <person name="Montfort J."/>
            <person name="Bouchez O."/>
            <person name="Roques C."/>
            <person name="Iampietro C."/>
            <person name="Lluch J."/>
            <person name="Castinel A."/>
            <person name="Donnadieu C."/>
            <person name="Desvignes T."/>
            <person name="Floi Bucao C."/>
            <person name="Jouanno E."/>
            <person name="Wen M."/>
            <person name="Mejri S."/>
            <person name="Dirks R."/>
            <person name="Jansen H."/>
            <person name="Henkel C."/>
            <person name="Chen W.J."/>
            <person name="Zahm M."/>
            <person name="Cabau C."/>
            <person name="Klopp C."/>
            <person name="Thompson A.W."/>
            <person name="Robinson-Rechavi M."/>
            <person name="Braasch I."/>
            <person name="Lecointre G."/>
            <person name="Bobe J."/>
            <person name="Postlethwait J.H."/>
            <person name="Berthelot C."/>
            <person name="Roest Crollius H."/>
            <person name="Guiguen Y."/>
        </authorList>
    </citation>
    <scope>NUCLEOTIDE SEQUENCE</scope>
    <source>
        <strain evidence="1">NC1722</strain>
    </source>
</reference>
<proteinExistence type="predicted"/>
<gene>
    <name evidence="1" type="ORF">AAFF_G00323020</name>
</gene>
<evidence type="ECO:0000313" key="1">
    <source>
        <dbReference type="EMBL" id="KAJ8405311.1"/>
    </source>
</evidence>
<name>A0AAD7WQ51_9TELE</name>
<comment type="caution">
    <text evidence="1">The sequence shown here is derived from an EMBL/GenBank/DDBJ whole genome shotgun (WGS) entry which is preliminary data.</text>
</comment>